<sequence length="93" mass="10267">MTPIEKALAAVDAQDPKERLSYRAAAKKFSVVLSTLTRRHHKQTQSCAAAAENTKLLTTQHEAELVKYIQKLSSCGLGLTRSIIKNFVLNIAE</sequence>
<dbReference type="RefSeq" id="XP_008024224.1">
    <property type="nucleotide sequence ID" value="XM_008026033.1"/>
</dbReference>
<accession>R0ITQ8</accession>
<dbReference type="AlphaFoldDB" id="R0ITQ8"/>
<proteinExistence type="predicted"/>
<keyword evidence="2" id="KW-1185">Reference proteome</keyword>
<dbReference type="EMBL" id="KB908548">
    <property type="protein sequence ID" value="EOA88155.1"/>
    <property type="molecule type" value="Genomic_DNA"/>
</dbReference>
<gene>
    <name evidence="1" type="ORF">SETTUDRAFT_107792</name>
</gene>
<evidence type="ECO:0008006" key="3">
    <source>
        <dbReference type="Google" id="ProtNLM"/>
    </source>
</evidence>
<dbReference type="HOGENOM" id="CLU_013929_17_3_1"/>
<dbReference type="GeneID" id="19395256"/>
<reference evidence="1 2" key="2">
    <citation type="journal article" date="2013" name="PLoS Genet.">
        <title>Comparative genome structure, secondary metabolite, and effector coding capacity across Cochliobolus pathogens.</title>
        <authorList>
            <person name="Condon B.J."/>
            <person name="Leng Y."/>
            <person name="Wu D."/>
            <person name="Bushley K.E."/>
            <person name="Ohm R.A."/>
            <person name="Otillar R."/>
            <person name="Martin J."/>
            <person name="Schackwitz W."/>
            <person name="Grimwood J."/>
            <person name="MohdZainudin N."/>
            <person name="Xue C."/>
            <person name="Wang R."/>
            <person name="Manning V.A."/>
            <person name="Dhillon B."/>
            <person name="Tu Z.J."/>
            <person name="Steffenson B.J."/>
            <person name="Salamov A."/>
            <person name="Sun H."/>
            <person name="Lowry S."/>
            <person name="LaButti K."/>
            <person name="Han J."/>
            <person name="Copeland A."/>
            <person name="Lindquist E."/>
            <person name="Barry K."/>
            <person name="Schmutz J."/>
            <person name="Baker S.E."/>
            <person name="Ciuffetti L.M."/>
            <person name="Grigoriev I.V."/>
            <person name="Zhong S."/>
            <person name="Turgeon B.G."/>
        </authorList>
    </citation>
    <scope>NUCLEOTIDE SEQUENCE [LARGE SCALE GENOMIC DNA]</scope>
    <source>
        <strain evidence="2">28A</strain>
    </source>
</reference>
<protein>
    <recommendedName>
        <fullName evidence="3">HTH psq-type domain-containing protein</fullName>
    </recommendedName>
</protein>
<dbReference type="OrthoDB" id="3942738at2759"/>
<name>R0ITQ8_EXST2</name>
<evidence type="ECO:0000313" key="1">
    <source>
        <dbReference type="EMBL" id="EOA88155.1"/>
    </source>
</evidence>
<reference evidence="1 2" key="1">
    <citation type="journal article" date="2012" name="PLoS Pathog.">
        <title>Diverse lifestyles and strategies of plant pathogenesis encoded in the genomes of eighteen Dothideomycetes fungi.</title>
        <authorList>
            <person name="Ohm R.A."/>
            <person name="Feau N."/>
            <person name="Henrissat B."/>
            <person name="Schoch C.L."/>
            <person name="Horwitz B.A."/>
            <person name="Barry K.W."/>
            <person name="Condon B.J."/>
            <person name="Copeland A.C."/>
            <person name="Dhillon B."/>
            <person name="Glaser F."/>
            <person name="Hesse C.N."/>
            <person name="Kosti I."/>
            <person name="LaButti K."/>
            <person name="Lindquist E.A."/>
            <person name="Lucas S."/>
            <person name="Salamov A.A."/>
            <person name="Bradshaw R.E."/>
            <person name="Ciuffetti L."/>
            <person name="Hamelin R.C."/>
            <person name="Kema G.H.J."/>
            <person name="Lawrence C."/>
            <person name="Scott J.A."/>
            <person name="Spatafora J.W."/>
            <person name="Turgeon B.G."/>
            <person name="de Wit P.J.G.M."/>
            <person name="Zhong S."/>
            <person name="Goodwin S.B."/>
            <person name="Grigoriev I.V."/>
        </authorList>
    </citation>
    <scope>NUCLEOTIDE SEQUENCE [LARGE SCALE GENOMIC DNA]</scope>
    <source>
        <strain evidence="2">28A</strain>
    </source>
</reference>
<evidence type="ECO:0000313" key="2">
    <source>
        <dbReference type="Proteomes" id="UP000016935"/>
    </source>
</evidence>
<dbReference type="STRING" id="671987.R0ITQ8"/>
<organism evidence="1 2">
    <name type="scientific">Exserohilum turcicum (strain 28A)</name>
    <name type="common">Northern leaf blight fungus</name>
    <name type="synonym">Setosphaeria turcica</name>
    <dbReference type="NCBI Taxonomy" id="671987"/>
    <lineage>
        <taxon>Eukaryota</taxon>
        <taxon>Fungi</taxon>
        <taxon>Dikarya</taxon>
        <taxon>Ascomycota</taxon>
        <taxon>Pezizomycotina</taxon>
        <taxon>Dothideomycetes</taxon>
        <taxon>Pleosporomycetidae</taxon>
        <taxon>Pleosporales</taxon>
        <taxon>Pleosporineae</taxon>
        <taxon>Pleosporaceae</taxon>
        <taxon>Exserohilum</taxon>
    </lineage>
</organism>
<dbReference type="Proteomes" id="UP000016935">
    <property type="component" value="Unassembled WGS sequence"/>
</dbReference>